<evidence type="ECO:0000313" key="13">
    <source>
        <dbReference type="Proteomes" id="UP000791440"/>
    </source>
</evidence>
<organism evidence="12 13">
    <name type="scientific">Manduca sexta</name>
    <name type="common">Tobacco hawkmoth</name>
    <name type="synonym">Tobacco hornworm</name>
    <dbReference type="NCBI Taxonomy" id="7130"/>
    <lineage>
        <taxon>Eukaryota</taxon>
        <taxon>Metazoa</taxon>
        <taxon>Ecdysozoa</taxon>
        <taxon>Arthropoda</taxon>
        <taxon>Hexapoda</taxon>
        <taxon>Insecta</taxon>
        <taxon>Pterygota</taxon>
        <taxon>Neoptera</taxon>
        <taxon>Endopterygota</taxon>
        <taxon>Lepidoptera</taxon>
        <taxon>Glossata</taxon>
        <taxon>Ditrysia</taxon>
        <taxon>Bombycoidea</taxon>
        <taxon>Sphingidae</taxon>
        <taxon>Sphinginae</taxon>
        <taxon>Sphingini</taxon>
        <taxon>Manduca</taxon>
    </lineage>
</organism>
<dbReference type="Proteomes" id="UP000791440">
    <property type="component" value="Unassembled WGS sequence"/>
</dbReference>
<evidence type="ECO:0000256" key="1">
    <source>
        <dbReference type="ARBA" id="ARBA00004611"/>
    </source>
</evidence>
<keyword evidence="5 11" id="KW-0175">Coiled coil</keyword>
<keyword evidence="4 10" id="KW-0282">Flagellum</keyword>
<comment type="caution">
    <text evidence="12">The sequence shown here is derived from an EMBL/GenBank/DDBJ whole genome shotgun (WGS) entry which is preliminary data.</text>
</comment>
<dbReference type="GO" id="GO:0005930">
    <property type="term" value="C:axoneme"/>
    <property type="evidence" value="ECO:0007669"/>
    <property type="project" value="UniProtKB-SubCell"/>
</dbReference>
<feature type="coiled-coil region" evidence="11">
    <location>
        <begin position="203"/>
        <end position="230"/>
    </location>
</feature>
<evidence type="ECO:0000256" key="5">
    <source>
        <dbReference type="ARBA" id="ARBA00023054"/>
    </source>
</evidence>
<evidence type="ECO:0000256" key="2">
    <source>
        <dbReference type="ARBA" id="ARBA00007209"/>
    </source>
</evidence>
<comment type="subcellular location">
    <subcellularLocation>
        <location evidence="10">Cytoplasm</location>
        <location evidence="10">Cytoskeleton</location>
        <location evidence="10">Cilium axoneme</location>
    </subcellularLocation>
    <subcellularLocation>
        <location evidence="1">Cytoplasm</location>
        <location evidence="1">Cytoskeleton</location>
        <location evidence="1">Flagellum axoneme</location>
    </subcellularLocation>
</comment>
<gene>
    <name evidence="12" type="ORF">O3G_MSEX001231</name>
</gene>
<evidence type="ECO:0000256" key="9">
    <source>
        <dbReference type="ARBA" id="ARBA00045224"/>
    </source>
</evidence>
<sequence>MSDIASWRWVLLDLSKRLDEAVGALNHEHNALRVVIKRIHDEIQGHSQEASKPGALSPLSDCVEEAILQEYNFLREQKKKFENMIPDIEKRIEALKKTKKRIEADVLNKQQTLSIDEACGSNSCTPKRAENGKKMKRKASTLMRWNNRCEGLKRSGLRVLTNAIITRQQVRGARVYLSIAAQGYAARVDSALRRRLHANKIKLQDLNWQREEAIRDHNTLEEELINTEQNLLGNMDQERVVEARLADRSLRPPGELTKDEVNRQLREELARLRSFSKHLRMNIDRTTSLQHNLTDSITRMDCYAEDLIRVIRLDEERIHFRLGEELQSVPSANILPGTGFTHSDSPLTVIQEEVEDDYPFDN</sequence>
<dbReference type="GO" id="GO:0060294">
    <property type="term" value="P:cilium movement involved in cell motility"/>
    <property type="evidence" value="ECO:0007669"/>
    <property type="project" value="UniProtKB-UniRule"/>
</dbReference>
<evidence type="ECO:0000256" key="4">
    <source>
        <dbReference type="ARBA" id="ARBA00022846"/>
    </source>
</evidence>
<dbReference type="EMBL" id="JH668279">
    <property type="protein sequence ID" value="KAG6440351.1"/>
    <property type="molecule type" value="Genomic_DNA"/>
</dbReference>
<evidence type="ECO:0000256" key="3">
    <source>
        <dbReference type="ARBA" id="ARBA00022490"/>
    </source>
</evidence>
<keyword evidence="8 10" id="KW-0966">Cell projection</keyword>
<dbReference type="InterPro" id="IPR048256">
    <property type="entry name" value="Tektin-like"/>
</dbReference>
<dbReference type="InterPro" id="IPR000435">
    <property type="entry name" value="Tektins"/>
</dbReference>
<accession>A0A921YJJ0</accession>
<evidence type="ECO:0000256" key="8">
    <source>
        <dbReference type="ARBA" id="ARBA00023273"/>
    </source>
</evidence>
<keyword evidence="7" id="KW-0206">Cytoskeleton</keyword>
<keyword evidence="13" id="KW-1185">Reference proteome</keyword>
<keyword evidence="6 10" id="KW-0969">Cilium</keyword>
<dbReference type="GO" id="GO:0015630">
    <property type="term" value="C:microtubule cytoskeleton"/>
    <property type="evidence" value="ECO:0007669"/>
    <property type="project" value="UniProtKB-UniRule"/>
</dbReference>
<dbReference type="Pfam" id="PF03148">
    <property type="entry name" value="Tektin"/>
    <property type="match status" value="1"/>
</dbReference>
<reference evidence="12" key="1">
    <citation type="journal article" date="2016" name="Insect Biochem. Mol. Biol.">
        <title>Multifaceted biological insights from a draft genome sequence of the tobacco hornworm moth, Manduca sexta.</title>
        <authorList>
            <person name="Kanost M.R."/>
            <person name="Arrese E.L."/>
            <person name="Cao X."/>
            <person name="Chen Y.R."/>
            <person name="Chellapilla S."/>
            <person name="Goldsmith M.R."/>
            <person name="Grosse-Wilde E."/>
            <person name="Heckel D.G."/>
            <person name="Herndon N."/>
            <person name="Jiang H."/>
            <person name="Papanicolaou A."/>
            <person name="Qu J."/>
            <person name="Soulages J.L."/>
            <person name="Vogel H."/>
            <person name="Walters J."/>
            <person name="Waterhouse R.M."/>
            <person name="Ahn S.J."/>
            <person name="Almeida F.C."/>
            <person name="An C."/>
            <person name="Aqrawi P."/>
            <person name="Bretschneider A."/>
            <person name="Bryant W.B."/>
            <person name="Bucks S."/>
            <person name="Chao H."/>
            <person name="Chevignon G."/>
            <person name="Christen J.M."/>
            <person name="Clarke D.F."/>
            <person name="Dittmer N.T."/>
            <person name="Ferguson L.C.F."/>
            <person name="Garavelou S."/>
            <person name="Gordon K.H.J."/>
            <person name="Gunaratna R.T."/>
            <person name="Han Y."/>
            <person name="Hauser F."/>
            <person name="He Y."/>
            <person name="Heidel-Fischer H."/>
            <person name="Hirsh A."/>
            <person name="Hu Y."/>
            <person name="Jiang H."/>
            <person name="Kalra D."/>
            <person name="Klinner C."/>
            <person name="Konig C."/>
            <person name="Kovar C."/>
            <person name="Kroll A.R."/>
            <person name="Kuwar S.S."/>
            <person name="Lee S.L."/>
            <person name="Lehman R."/>
            <person name="Li K."/>
            <person name="Li Z."/>
            <person name="Liang H."/>
            <person name="Lovelace S."/>
            <person name="Lu Z."/>
            <person name="Mansfield J.H."/>
            <person name="McCulloch K.J."/>
            <person name="Mathew T."/>
            <person name="Morton B."/>
            <person name="Muzny D.M."/>
            <person name="Neunemann D."/>
            <person name="Ongeri F."/>
            <person name="Pauchet Y."/>
            <person name="Pu L.L."/>
            <person name="Pyrousis I."/>
            <person name="Rao X.J."/>
            <person name="Redding A."/>
            <person name="Roesel C."/>
            <person name="Sanchez-Gracia A."/>
            <person name="Schaack S."/>
            <person name="Shukla A."/>
            <person name="Tetreau G."/>
            <person name="Wang Y."/>
            <person name="Xiong G.H."/>
            <person name="Traut W."/>
            <person name="Walsh T.K."/>
            <person name="Worley K.C."/>
            <person name="Wu D."/>
            <person name="Wu W."/>
            <person name="Wu Y.Q."/>
            <person name="Zhang X."/>
            <person name="Zou Z."/>
            <person name="Zucker H."/>
            <person name="Briscoe A.D."/>
            <person name="Burmester T."/>
            <person name="Clem R.J."/>
            <person name="Feyereisen R."/>
            <person name="Grimmelikhuijzen C.J.P."/>
            <person name="Hamodrakas S.J."/>
            <person name="Hansson B.S."/>
            <person name="Huguet E."/>
            <person name="Jermiin L.S."/>
            <person name="Lan Q."/>
            <person name="Lehman H.K."/>
            <person name="Lorenzen M."/>
            <person name="Merzendorfer H."/>
            <person name="Michalopoulos I."/>
            <person name="Morton D.B."/>
            <person name="Muthukrishnan S."/>
            <person name="Oakeshott J.G."/>
            <person name="Palmer W."/>
            <person name="Park Y."/>
            <person name="Passarelli A.L."/>
            <person name="Rozas J."/>
            <person name="Schwartz L.M."/>
            <person name="Smith W."/>
            <person name="Southgate A."/>
            <person name="Vilcinskas A."/>
            <person name="Vogt R."/>
            <person name="Wang P."/>
            <person name="Werren J."/>
            <person name="Yu X.Q."/>
            <person name="Zhou J.J."/>
            <person name="Brown S.J."/>
            <person name="Scherer S.E."/>
            <person name="Richards S."/>
            <person name="Blissard G.W."/>
        </authorList>
    </citation>
    <scope>NUCLEOTIDE SEQUENCE</scope>
</reference>
<name>A0A921YJJ0_MANSE</name>
<dbReference type="GO" id="GO:0060271">
    <property type="term" value="P:cilium assembly"/>
    <property type="evidence" value="ECO:0007669"/>
    <property type="project" value="UniProtKB-UniRule"/>
</dbReference>
<feature type="coiled-coil region" evidence="11">
    <location>
        <begin position="64"/>
        <end position="112"/>
    </location>
</feature>
<comment type="function">
    <text evidence="9">Microtubule inner protein (MIP) part of the dynein-decorated doublet microtubules (DMTs) in cilia and flagellar axoneme. Forms filamentous polymers in the walls of ciliary and flagellar microtubules.</text>
</comment>
<keyword evidence="3" id="KW-0963">Cytoplasm</keyword>
<protein>
    <recommendedName>
        <fullName evidence="10">Tektin</fullName>
    </recommendedName>
</protein>
<dbReference type="PANTHER" id="PTHR19960:SF25">
    <property type="entry name" value="TEKTIN-1"/>
    <property type="match status" value="1"/>
</dbReference>
<reference evidence="12" key="2">
    <citation type="submission" date="2020-12" db="EMBL/GenBank/DDBJ databases">
        <authorList>
            <person name="Kanost M."/>
        </authorList>
    </citation>
    <scope>NUCLEOTIDE SEQUENCE</scope>
</reference>
<evidence type="ECO:0000256" key="10">
    <source>
        <dbReference type="RuleBase" id="RU367040"/>
    </source>
</evidence>
<evidence type="ECO:0000256" key="6">
    <source>
        <dbReference type="ARBA" id="ARBA00023069"/>
    </source>
</evidence>
<dbReference type="GO" id="GO:0005634">
    <property type="term" value="C:nucleus"/>
    <property type="evidence" value="ECO:0007669"/>
    <property type="project" value="TreeGrafter"/>
</dbReference>
<evidence type="ECO:0000256" key="11">
    <source>
        <dbReference type="SAM" id="Coils"/>
    </source>
</evidence>
<comment type="similarity">
    <text evidence="2 10">Belongs to the tektin family.</text>
</comment>
<evidence type="ECO:0000256" key="7">
    <source>
        <dbReference type="ARBA" id="ARBA00023212"/>
    </source>
</evidence>
<evidence type="ECO:0000313" key="12">
    <source>
        <dbReference type="EMBL" id="KAG6440351.1"/>
    </source>
</evidence>
<proteinExistence type="inferred from homology"/>
<dbReference type="AlphaFoldDB" id="A0A921YJJ0"/>
<dbReference type="PANTHER" id="PTHR19960">
    <property type="entry name" value="TEKTIN"/>
    <property type="match status" value="1"/>
</dbReference>